<dbReference type="OrthoDB" id="19448at2759"/>
<dbReference type="PROSITE" id="PS00138">
    <property type="entry name" value="SUBTILASE_SER"/>
    <property type="match status" value="1"/>
</dbReference>
<dbReference type="CDD" id="cd04077">
    <property type="entry name" value="Peptidases_S8_PCSK9_ProteinaseK_like"/>
    <property type="match status" value="1"/>
</dbReference>
<keyword evidence="4 5" id="KW-0720">Serine protease</keyword>
<dbReference type="InterPro" id="IPR023828">
    <property type="entry name" value="Peptidase_S8_Ser-AS"/>
</dbReference>
<evidence type="ECO:0000313" key="9">
    <source>
        <dbReference type="Proteomes" id="UP000765509"/>
    </source>
</evidence>
<evidence type="ECO:0000256" key="5">
    <source>
        <dbReference type="PROSITE-ProRule" id="PRU01240"/>
    </source>
</evidence>
<evidence type="ECO:0000256" key="6">
    <source>
        <dbReference type="SAM" id="SignalP"/>
    </source>
</evidence>
<dbReference type="PROSITE" id="PS51892">
    <property type="entry name" value="SUBTILASE"/>
    <property type="match status" value="1"/>
</dbReference>
<dbReference type="GO" id="GO:0004252">
    <property type="term" value="F:serine-type endopeptidase activity"/>
    <property type="evidence" value="ECO:0007669"/>
    <property type="project" value="UniProtKB-UniRule"/>
</dbReference>
<dbReference type="Proteomes" id="UP000765509">
    <property type="component" value="Unassembled WGS sequence"/>
</dbReference>
<evidence type="ECO:0000256" key="4">
    <source>
        <dbReference type="ARBA" id="ARBA00022825"/>
    </source>
</evidence>
<reference evidence="8" key="1">
    <citation type="submission" date="2021-03" db="EMBL/GenBank/DDBJ databases">
        <title>Draft genome sequence of rust myrtle Austropuccinia psidii MF-1, a brazilian biotype.</title>
        <authorList>
            <person name="Quecine M.C."/>
            <person name="Pachon D.M.R."/>
            <person name="Bonatelli M.L."/>
            <person name="Correr F.H."/>
            <person name="Franceschini L.M."/>
            <person name="Leite T.F."/>
            <person name="Margarido G.R.A."/>
            <person name="Almeida C.A."/>
            <person name="Ferrarezi J.A."/>
            <person name="Labate C.A."/>
        </authorList>
    </citation>
    <scope>NUCLEOTIDE SEQUENCE</scope>
    <source>
        <strain evidence="8">MF-1</strain>
    </source>
</reference>
<evidence type="ECO:0000256" key="3">
    <source>
        <dbReference type="ARBA" id="ARBA00022801"/>
    </source>
</evidence>
<protein>
    <recommendedName>
        <fullName evidence="7">Peptidase S8/S53 domain-containing protein</fullName>
    </recommendedName>
</protein>
<evidence type="ECO:0000256" key="1">
    <source>
        <dbReference type="ARBA" id="ARBA00011073"/>
    </source>
</evidence>
<dbReference type="InterPro" id="IPR050131">
    <property type="entry name" value="Peptidase_S8_subtilisin-like"/>
</dbReference>
<proteinExistence type="inferred from homology"/>
<dbReference type="InterPro" id="IPR034193">
    <property type="entry name" value="PCSK9_ProteinaseK-like"/>
</dbReference>
<feature type="domain" description="Peptidase S8/S53" evidence="7">
    <location>
        <begin position="237"/>
        <end position="468"/>
    </location>
</feature>
<sequence length="489" mass="52753">MFGSKKCTTLGLVAQFATLFMHSTSSHALPVGPSGRETLKHQIRSKNIEVGPERFSVASNFLQRPLTILSPDVNKEVGETLNRLTPYIIILKNEVPVTAYIAKLRDHLDSSKDRLLVEIKIGYVYLDEIIHGFSAQLSREAFDYVIQSSEVTEIIDDSIMTILPYEISILEGSLYQKIFSDSSENSDSEAQSQSNVMVQKGTAPWNLQRISQQNKLNYVGINPNAITYNYSYENPDGQDVFVYVLDTGARVTHSDFEGRVEMAAQFGGYELYDGNGHGTHCTGIIAGKRWGVAKEATIRAVKVLSDRGSGASSDIIAGIQYVLESYRASEYAPTVASLSLGGGKNAAIDRAVEAAINHGIHFAVAAGNSNVDACLSSPASSRGANVVAASDISDSRALYSNWGSCVTLFAPGSNVTSTWASSDNALARLSGTSMAAPHVAGLMAYHLSQRNLTTTQMTNLLRNEANKNAIKLGSGQDAATPNFLIYNGI</sequence>
<dbReference type="InterPro" id="IPR000209">
    <property type="entry name" value="Peptidase_S8/S53_dom"/>
</dbReference>
<gene>
    <name evidence="8" type="ORF">O181_040127</name>
</gene>
<keyword evidence="2 5" id="KW-0645">Protease</keyword>
<keyword evidence="9" id="KW-1185">Reference proteome</keyword>
<dbReference type="SUPFAM" id="SSF54897">
    <property type="entry name" value="Protease propeptides/inhibitors"/>
    <property type="match status" value="1"/>
</dbReference>
<dbReference type="Pfam" id="PF00082">
    <property type="entry name" value="Peptidase_S8"/>
    <property type="match status" value="1"/>
</dbReference>
<accession>A0A9Q3HDK1</accession>
<comment type="caution">
    <text evidence="8">The sequence shown here is derived from an EMBL/GenBank/DDBJ whole genome shotgun (WGS) entry which is preliminary data.</text>
</comment>
<dbReference type="Gene3D" id="3.40.50.200">
    <property type="entry name" value="Peptidase S8/S53 domain"/>
    <property type="match status" value="1"/>
</dbReference>
<name>A0A9Q3HDK1_9BASI</name>
<dbReference type="FunFam" id="3.40.50.200:FF:000033">
    <property type="entry name" value="Uncharacterized protein"/>
    <property type="match status" value="1"/>
</dbReference>
<dbReference type="InterPro" id="IPR022398">
    <property type="entry name" value="Peptidase_S8_His-AS"/>
</dbReference>
<evidence type="ECO:0000313" key="8">
    <source>
        <dbReference type="EMBL" id="MBW0500412.1"/>
    </source>
</evidence>
<feature type="chain" id="PRO_5040484554" description="Peptidase S8/S53 domain-containing protein" evidence="6">
    <location>
        <begin position="29"/>
        <end position="489"/>
    </location>
</feature>
<dbReference type="PROSITE" id="PS00137">
    <property type="entry name" value="SUBTILASE_HIS"/>
    <property type="match status" value="1"/>
</dbReference>
<feature type="active site" description="Charge relay system" evidence="5">
    <location>
        <position position="246"/>
    </location>
</feature>
<keyword evidence="6" id="KW-0732">Signal</keyword>
<organism evidence="8 9">
    <name type="scientific">Austropuccinia psidii MF-1</name>
    <dbReference type="NCBI Taxonomy" id="1389203"/>
    <lineage>
        <taxon>Eukaryota</taxon>
        <taxon>Fungi</taxon>
        <taxon>Dikarya</taxon>
        <taxon>Basidiomycota</taxon>
        <taxon>Pucciniomycotina</taxon>
        <taxon>Pucciniomycetes</taxon>
        <taxon>Pucciniales</taxon>
        <taxon>Sphaerophragmiaceae</taxon>
        <taxon>Austropuccinia</taxon>
    </lineage>
</organism>
<feature type="signal peptide" evidence="6">
    <location>
        <begin position="1"/>
        <end position="28"/>
    </location>
</feature>
<dbReference type="PANTHER" id="PTHR43806:SF11">
    <property type="entry name" value="CEREVISIN-RELATED"/>
    <property type="match status" value="1"/>
</dbReference>
<dbReference type="InterPro" id="IPR015500">
    <property type="entry name" value="Peptidase_S8_subtilisin-rel"/>
</dbReference>
<dbReference type="AlphaFoldDB" id="A0A9Q3HDK1"/>
<feature type="active site" description="Charge relay system" evidence="5">
    <location>
        <position position="277"/>
    </location>
</feature>
<evidence type="ECO:0000259" key="7">
    <source>
        <dbReference type="Pfam" id="PF00082"/>
    </source>
</evidence>
<dbReference type="GO" id="GO:0005615">
    <property type="term" value="C:extracellular space"/>
    <property type="evidence" value="ECO:0007669"/>
    <property type="project" value="TreeGrafter"/>
</dbReference>
<dbReference type="SUPFAM" id="SSF52743">
    <property type="entry name" value="Subtilisin-like"/>
    <property type="match status" value="1"/>
</dbReference>
<keyword evidence="3 5" id="KW-0378">Hydrolase</keyword>
<evidence type="ECO:0000256" key="2">
    <source>
        <dbReference type="ARBA" id="ARBA00022670"/>
    </source>
</evidence>
<feature type="active site" description="Charge relay system" evidence="5">
    <location>
        <position position="433"/>
    </location>
</feature>
<dbReference type="GO" id="GO:0006508">
    <property type="term" value="P:proteolysis"/>
    <property type="evidence" value="ECO:0007669"/>
    <property type="project" value="UniProtKB-KW"/>
</dbReference>
<dbReference type="EMBL" id="AVOT02015802">
    <property type="protein sequence ID" value="MBW0500412.1"/>
    <property type="molecule type" value="Genomic_DNA"/>
</dbReference>
<dbReference type="PRINTS" id="PR00723">
    <property type="entry name" value="SUBTILISIN"/>
</dbReference>
<dbReference type="InterPro" id="IPR036852">
    <property type="entry name" value="Peptidase_S8/S53_dom_sf"/>
</dbReference>
<dbReference type="PANTHER" id="PTHR43806">
    <property type="entry name" value="PEPTIDASE S8"/>
    <property type="match status" value="1"/>
</dbReference>
<comment type="similarity">
    <text evidence="1 5">Belongs to the peptidase S8 family.</text>
</comment>